<dbReference type="Pfam" id="PF14568">
    <property type="entry name" value="SUKH_6"/>
    <property type="match status" value="1"/>
</dbReference>
<feature type="region of interest" description="Disordered" evidence="1">
    <location>
        <begin position="161"/>
        <end position="182"/>
    </location>
</feature>
<dbReference type="InterPro" id="IPR037883">
    <property type="entry name" value="Knr4/Smi1-like_sf"/>
</dbReference>
<evidence type="ECO:0000313" key="2">
    <source>
        <dbReference type="EMBL" id="GAA0568923.1"/>
    </source>
</evidence>
<dbReference type="EMBL" id="BAAAHD010000026">
    <property type="protein sequence ID" value="GAA0568923.1"/>
    <property type="molecule type" value="Genomic_DNA"/>
</dbReference>
<evidence type="ECO:0000313" key="3">
    <source>
        <dbReference type="Proteomes" id="UP001501427"/>
    </source>
</evidence>
<accession>A0ABN1EL38</accession>
<gene>
    <name evidence="2" type="ORF">GCM10009546_34620</name>
</gene>
<dbReference type="Proteomes" id="UP001501427">
    <property type="component" value="Unassembled WGS sequence"/>
</dbReference>
<reference evidence="2 3" key="1">
    <citation type="journal article" date="2019" name="Int. J. Syst. Evol. Microbiol.">
        <title>The Global Catalogue of Microorganisms (GCM) 10K type strain sequencing project: providing services to taxonomists for standard genome sequencing and annotation.</title>
        <authorList>
            <consortium name="The Broad Institute Genomics Platform"/>
            <consortium name="The Broad Institute Genome Sequencing Center for Infectious Disease"/>
            <person name="Wu L."/>
            <person name="Ma J."/>
        </authorList>
    </citation>
    <scope>NUCLEOTIDE SEQUENCE [LARGE SCALE GENOMIC DNA]</scope>
    <source>
        <strain evidence="2 3">JCM 10667</strain>
    </source>
</reference>
<dbReference type="SUPFAM" id="SSF160631">
    <property type="entry name" value="SMI1/KNR4-like"/>
    <property type="match status" value="1"/>
</dbReference>
<evidence type="ECO:0008006" key="4">
    <source>
        <dbReference type="Google" id="ProtNLM"/>
    </source>
</evidence>
<name>A0ABN1EL38_9ACTN</name>
<keyword evidence="3" id="KW-1185">Reference proteome</keyword>
<comment type="caution">
    <text evidence="2">The sequence shown here is derived from an EMBL/GenBank/DDBJ whole genome shotgun (WGS) entry which is preliminary data.</text>
</comment>
<sequence length="182" mass="20733">MTSTPFLTEMLKKAPPPPKPRRGADSWQQVFIDLGTPLPVDYVAFINKYGSCQFASFLGIGDPRDSNESTYHQAWCDFGDRYRARKNEFPEFHPLAAWPDPGGFLGWGNDIDGNWYGWATEGEPNHWPTAVWGRQRRDEIIGHIPMTEFLSGWLSSPPKFNDLPDLSNEDDDTPNQITCTPW</sequence>
<organism evidence="2 3">
    <name type="scientific">Actinomadura livida</name>
    <dbReference type="NCBI Taxonomy" id="79909"/>
    <lineage>
        <taxon>Bacteria</taxon>
        <taxon>Bacillati</taxon>
        <taxon>Actinomycetota</taxon>
        <taxon>Actinomycetes</taxon>
        <taxon>Streptosporangiales</taxon>
        <taxon>Thermomonosporaceae</taxon>
        <taxon>Actinomadura</taxon>
    </lineage>
</organism>
<feature type="region of interest" description="Disordered" evidence="1">
    <location>
        <begin position="1"/>
        <end position="24"/>
    </location>
</feature>
<evidence type="ECO:0000256" key="1">
    <source>
        <dbReference type="SAM" id="MobiDB-lite"/>
    </source>
</evidence>
<proteinExistence type="predicted"/>
<protein>
    <recommendedName>
        <fullName evidence="4">SMI1/KNR4 family protein</fullName>
    </recommendedName>
</protein>